<feature type="region of interest" description="Disordered" evidence="6">
    <location>
        <begin position="124"/>
        <end position="167"/>
    </location>
</feature>
<comment type="caution">
    <text evidence="10">The sequence shown here is derived from an EMBL/GenBank/DDBJ whole genome shotgun (WGS) entry which is preliminary data.</text>
</comment>
<evidence type="ECO:0000259" key="9">
    <source>
        <dbReference type="Pfam" id="PF12704"/>
    </source>
</evidence>
<accession>A0A0R2I753</accession>
<comment type="subcellular location">
    <subcellularLocation>
        <location evidence="1">Cell membrane</location>
        <topology evidence="1">Multi-pass membrane protein</topology>
    </subcellularLocation>
</comment>
<evidence type="ECO:0000256" key="5">
    <source>
        <dbReference type="ARBA" id="ARBA00023136"/>
    </source>
</evidence>
<evidence type="ECO:0000256" key="6">
    <source>
        <dbReference type="SAM" id="MobiDB-lite"/>
    </source>
</evidence>
<dbReference type="PATRIC" id="fig|1449336.4.peg.484"/>
<dbReference type="PANTHER" id="PTHR30572:SF9">
    <property type="entry name" value="ABC TRANSPORTER PERMEASE PROTEIN"/>
    <property type="match status" value="1"/>
</dbReference>
<dbReference type="Pfam" id="PF02687">
    <property type="entry name" value="FtsX"/>
    <property type="match status" value="1"/>
</dbReference>
<evidence type="ECO:0000256" key="7">
    <source>
        <dbReference type="SAM" id="Phobius"/>
    </source>
</evidence>
<feature type="compositionally biased region" description="Basic and acidic residues" evidence="6">
    <location>
        <begin position="61"/>
        <end position="75"/>
    </location>
</feature>
<feature type="transmembrane region" description="Helical" evidence="7">
    <location>
        <begin position="340"/>
        <end position="360"/>
    </location>
</feature>
<dbReference type="Proteomes" id="UP000051658">
    <property type="component" value="Unassembled WGS sequence"/>
</dbReference>
<dbReference type="GO" id="GO:0005886">
    <property type="term" value="C:plasma membrane"/>
    <property type="evidence" value="ECO:0007669"/>
    <property type="project" value="UniProtKB-SubCell"/>
</dbReference>
<dbReference type="PANTHER" id="PTHR30572">
    <property type="entry name" value="MEMBRANE COMPONENT OF TRANSPORTER-RELATED"/>
    <property type="match status" value="1"/>
</dbReference>
<feature type="domain" description="ABC3 transporter permease C-terminal" evidence="8">
    <location>
        <begin position="340"/>
        <end position="414"/>
    </location>
</feature>
<feature type="compositionally biased region" description="Low complexity" evidence="6">
    <location>
        <begin position="131"/>
        <end position="146"/>
    </location>
</feature>
<feature type="compositionally biased region" description="Gly residues" evidence="6">
    <location>
        <begin position="433"/>
        <end position="443"/>
    </location>
</feature>
<gene>
    <name evidence="10" type="ORF">IV74_GL000474</name>
</gene>
<evidence type="ECO:0000256" key="3">
    <source>
        <dbReference type="ARBA" id="ARBA00022692"/>
    </source>
</evidence>
<feature type="domain" description="MacB-like periplasmic core" evidence="9">
    <location>
        <begin position="165"/>
        <end position="306"/>
    </location>
</feature>
<evidence type="ECO:0000256" key="2">
    <source>
        <dbReference type="ARBA" id="ARBA00022475"/>
    </source>
</evidence>
<dbReference type="GO" id="GO:0022857">
    <property type="term" value="F:transmembrane transporter activity"/>
    <property type="evidence" value="ECO:0007669"/>
    <property type="project" value="TreeGrafter"/>
</dbReference>
<dbReference type="GeneID" id="89589446"/>
<feature type="region of interest" description="Disordered" evidence="6">
    <location>
        <begin position="49"/>
        <end position="96"/>
    </location>
</feature>
<sequence>MNFIKRALLSTKAKKGRSFLLLLVFSVILIFVLAGITIQSASNKATEEARKSMGGSVTLAVDREKTLQKPSERTDSSSTEDEGEKRPDPGSYQSTPVDLEAAKKIAALDHVASYNFISTTSAGAESFDPITSTDTTDTSSEESSNQGGPGGSEEGGNPFGKGNAQGDLSVMGILSTETLSGFTDGTNKLVEGEAITEKDKDQNVVLLEQSLAEANSLSVGDKVTISNPTDSTKTYELTVQGIYTTTASDDAMASNFSFLNASNQLYVPYTFANTLKGDTYANAVDSVVYQLDDPENVDDFVKAAEKTGLDMDTYALQTDTAVYEQMIQPIENVSSFAKKIVILVSVAGVIILALIIMMTIRERKYEMGVLLSLGEKRWKLMAQFFIEILLIFILAMGIAGVSGKYVGNVVGQQLLDQQTTASSETTATESNGKGPGNDASGGPGGGGFGQSVRNFGASSSAEQKQIDELDVFVSTSDLVKLGGIGLGICFLSVLLASAGVIRLQPKKILTM</sequence>
<feature type="transmembrane region" description="Helical" evidence="7">
    <location>
        <begin position="481"/>
        <end position="501"/>
    </location>
</feature>
<protein>
    <submittedName>
        <fullName evidence="10">ABC superfamily ATP binding cassette transporter, membrane protein</fullName>
    </submittedName>
</protein>
<keyword evidence="11" id="KW-1185">Reference proteome</keyword>
<dbReference type="InterPro" id="IPR003838">
    <property type="entry name" value="ABC3_permease_C"/>
</dbReference>
<dbReference type="InterPro" id="IPR050250">
    <property type="entry name" value="Macrolide_Exporter_MacB"/>
</dbReference>
<name>A0A0R2I753_CARDV</name>
<feature type="transmembrane region" description="Helical" evidence="7">
    <location>
        <begin position="380"/>
        <end position="401"/>
    </location>
</feature>
<evidence type="ECO:0000313" key="10">
    <source>
        <dbReference type="EMBL" id="KRN57101.1"/>
    </source>
</evidence>
<proteinExistence type="predicted"/>
<keyword evidence="3 7" id="KW-0812">Transmembrane</keyword>
<dbReference type="AlphaFoldDB" id="A0A0R2I753"/>
<keyword evidence="4 7" id="KW-1133">Transmembrane helix</keyword>
<keyword evidence="5 7" id="KW-0472">Membrane</keyword>
<evidence type="ECO:0000259" key="8">
    <source>
        <dbReference type="Pfam" id="PF02687"/>
    </source>
</evidence>
<dbReference type="InterPro" id="IPR025857">
    <property type="entry name" value="MacB_PCD"/>
</dbReference>
<feature type="region of interest" description="Disordered" evidence="6">
    <location>
        <begin position="420"/>
        <end position="443"/>
    </location>
</feature>
<reference evidence="10 11" key="1">
    <citation type="journal article" date="2015" name="Genome Announc.">
        <title>Expanding the biotechnology potential of lactobacilli through comparative genomics of 213 strains and associated genera.</title>
        <authorList>
            <person name="Sun Z."/>
            <person name="Harris H.M."/>
            <person name="McCann A."/>
            <person name="Guo C."/>
            <person name="Argimon S."/>
            <person name="Zhang W."/>
            <person name="Yang X."/>
            <person name="Jeffery I.B."/>
            <person name="Cooney J.C."/>
            <person name="Kagawa T.F."/>
            <person name="Liu W."/>
            <person name="Song Y."/>
            <person name="Salvetti E."/>
            <person name="Wrobel A."/>
            <person name="Rasinkangas P."/>
            <person name="Parkhill J."/>
            <person name="Rea M.C."/>
            <person name="O'Sullivan O."/>
            <person name="Ritari J."/>
            <person name="Douillard F.P."/>
            <person name="Paul Ross R."/>
            <person name="Yang R."/>
            <person name="Briner A.E."/>
            <person name="Felis G.E."/>
            <person name="de Vos W.M."/>
            <person name="Barrangou R."/>
            <person name="Klaenhammer T.R."/>
            <person name="Caufield P.W."/>
            <person name="Cui Y."/>
            <person name="Zhang H."/>
            <person name="O'Toole P.W."/>
        </authorList>
    </citation>
    <scope>NUCLEOTIDE SEQUENCE [LARGE SCALE GENOMIC DNA]</scope>
    <source>
        <strain evidence="10 11">DSM 20623</strain>
    </source>
</reference>
<keyword evidence="2" id="KW-1003">Cell membrane</keyword>
<evidence type="ECO:0000256" key="1">
    <source>
        <dbReference type="ARBA" id="ARBA00004651"/>
    </source>
</evidence>
<dbReference type="Pfam" id="PF12704">
    <property type="entry name" value="MacB_PCD"/>
    <property type="match status" value="1"/>
</dbReference>
<evidence type="ECO:0000313" key="11">
    <source>
        <dbReference type="Proteomes" id="UP000051658"/>
    </source>
</evidence>
<evidence type="ECO:0000256" key="4">
    <source>
        <dbReference type="ARBA" id="ARBA00022989"/>
    </source>
</evidence>
<feature type="compositionally biased region" description="Low complexity" evidence="6">
    <location>
        <begin position="420"/>
        <end position="432"/>
    </location>
</feature>
<dbReference type="eggNOG" id="COG0577">
    <property type="taxonomic scope" value="Bacteria"/>
</dbReference>
<organism evidence="10 11">
    <name type="scientific">Carnobacterium divergens DSM 20623</name>
    <dbReference type="NCBI Taxonomy" id="1449336"/>
    <lineage>
        <taxon>Bacteria</taxon>
        <taxon>Bacillati</taxon>
        <taxon>Bacillota</taxon>
        <taxon>Bacilli</taxon>
        <taxon>Lactobacillales</taxon>
        <taxon>Carnobacteriaceae</taxon>
        <taxon>Carnobacterium</taxon>
    </lineage>
</organism>
<dbReference type="EMBL" id="JQBS01000011">
    <property type="protein sequence ID" value="KRN57101.1"/>
    <property type="molecule type" value="Genomic_DNA"/>
</dbReference>
<feature type="compositionally biased region" description="Gly residues" evidence="6">
    <location>
        <begin position="147"/>
        <end position="159"/>
    </location>
</feature>
<dbReference type="RefSeq" id="WP_034568619.1">
    <property type="nucleotide sequence ID" value="NZ_JQBS01000011.1"/>
</dbReference>